<dbReference type="SUPFAM" id="SSF48150">
    <property type="entry name" value="DNA-glycosylase"/>
    <property type="match status" value="1"/>
</dbReference>
<reference evidence="11 12" key="1">
    <citation type="submission" date="2018-03" db="EMBL/GenBank/DDBJ databases">
        <title>Genome sequence of Clostridium luticellarii DSM 29923.</title>
        <authorList>
            <person name="Poehlein A."/>
            <person name="Daniel R."/>
        </authorList>
    </citation>
    <scope>NUCLEOTIDE SEQUENCE [LARGE SCALE GENOMIC DNA]</scope>
    <source>
        <strain evidence="11 12">DSM 29923</strain>
    </source>
</reference>
<dbReference type="Gene3D" id="1.10.1670.10">
    <property type="entry name" value="Helix-hairpin-Helix base-excision DNA repair enzymes (C-terminal)"/>
    <property type="match status" value="1"/>
</dbReference>
<dbReference type="InterPro" id="IPR011257">
    <property type="entry name" value="DNA_glycosylase"/>
</dbReference>
<evidence type="ECO:0000256" key="7">
    <source>
        <dbReference type="ARBA" id="ARBA00023268"/>
    </source>
</evidence>
<dbReference type="InterPro" id="IPR012904">
    <property type="entry name" value="OGG_N"/>
</dbReference>
<dbReference type="Pfam" id="PF07934">
    <property type="entry name" value="OGG_N"/>
    <property type="match status" value="1"/>
</dbReference>
<dbReference type="GO" id="GO:0006289">
    <property type="term" value="P:nucleotide-excision repair"/>
    <property type="evidence" value="ECO:0007669"/>
    <property type="project" value="InterPro"/>
</dbReference>
<comment type="caution">
    <text evidence="11">The sequence shown here is derived from an EMBL/GenBank/DDBJ whole genome shotgun (WGS) entry which is preliminary data.</text>
</comment>
<dbReference type="SMART" id="SM00478">
    <property type="entry name" value="ENDO3c"/>
    <property type="match status" value="1"/>
</dbReference>
<evidence type="ECO:0000256" key="3">
    <source>
        <dbReference type="ARBA" id="ARBA00022763"/>
    </source>
</evidence>
<gene>
    <name evidence="11" type="primary">alkA</name>
    <name evidence="11" type="ORF">CLLU_01170</name>
</gene>
<keyword evidence="8 11" id="KW-0326">Glycosidase</keyword>
<evidence type="ECO:0000256" key="8">
    <source>
        <dbReference type="ARBA" id="ARBA00023295"/>
    </source>
</evidence>
<dbReference type="GO" id="GO:0006284">
    <property type="term" value="P:base-excision repair"/>
    <property type="evidence" value="ECO:0007669"/>
    <property type="project" value="InterPro"/>
</dbReference>
<keyword evidence="7" id="KW-0511">Multifunctional enzyme</keyword>
<comment type="similarity">
    <text evidence="1">Belongs to the type-1 OGG1 family.</text>
</comment>
<dbReference type="InterPro" id="IPR003265">
    <property type="entry name" value="HhH-GPD_domain"/>
</dbReference>
<proteinExistence type="inferred from homology"/>
<evidence type="ECO:0000313" key="11">
    <source>
        <dbReference type="EMBL" id="PRR86936.1"/>
    </source>
</evidence>
<dbReference type="InterPro" id="IPR023170">
    <property type="entry name" value="HhH_base_excis_C"/>
</dbReference>
<dbReference type="CDD" id="cd00056">
    <property type="entry name" value="ENDO3c"/>
    <property type="match status" value="1"/>
</dbReference>
<dbReference type="Gene3D" id="3.30.310.260">
    <property type="match status" value="1"/>
</dbReference>
<comment type="catalytic activity">
    <reaction evidence="9">
        <text>2'-deoxyribonucleotide-(2'-deoxyribose 5'-phosphate)-2'-deoxyribonucleotide-DNA = a 3'-end 2'-deoxyribonucleotide-(2,3-dehydro-2,3-deoxyribose 5'-phosphate)-DNA + a 5'-end 5'-phospho-2'-deoxyribonucleoside-DNA + H(+)</text>
        <dbReference type="Rhea" id="RHEA:66592"/>
        <dbReference type="Rhea" id="RHEA-COMP:13180"/>
        <dbReference type="Rhea" id="RHEA-COMP:16897"/>
        <dbReference type="Rhea" id="RHEA-COMP:17067"/>
        <dbReference type="ChEBI" id="CHEBI:15378"/>
        <dbReference type="ChEBI" id="CHEBI:136412"/>
        <dbReference type="ChEBI" id="CHEBI:157695"/>
        <dbReference type="ChEBI" id="CHEBI:167181"/>
        <dbReference type="EC" id="4.2.99.18"/>
    </reaction>
</comment>
<evidence type="ECO:0000313" key="12">
    <source>
        <dbReference type="Proteomes" id="UP000237798"/>
    </source>
</evidence>
<dbReference type="Gene3D" id="1.10.340.30">
    <property type="entry name" value="Hypothetical protein, domain 2"/>
    <property type="match status" value="1"/>
</dbReference>
<evidence type="ECO:0000256" key="6">
    <source>
        <dbReference type="ARBA" id="ARBA00023239"/>
    </source>
</evidence>
<dbReference type="GO" id="GO:0008534">
    <property type="term" value="F:oxidized purine nucleobase lesion DNA N-glycosylase activity"/>
    <property type="evidence" value="ECO:0007669"/>
    <property type="project" value="InterPro"/>
</dbReference>
<keyword evidence="4 11" id="KW-0378">Hydrolase</keyword>
<dbReference type="GO" id="GO:0140078">
    <property type="term" value="F:class I DNA-(apurinic or apyrimidinic site) endonuclease activity"/>
    <property type="evidence" value="ECO:0007669"/>
    <property type="project" value="UniProtKB-EC"/>
</dbReference>
<dbReference type="EC" id="4.2.99.18" evidence="2"/>
<evidence type="ECO:0000259" key="10">
    <source>
        <dbReference type="SMART" id="SM00478"/>
    </source>
</evidence>
<evidence type="ECO:0000256" key="2">
    <source>
        <dbReference type="ARBA" id="ARBA00012720"/>
    </source>
</evidence>
<dbReference type="Pfam" id="PF00730">
    <property type="entry name" value="HhH-GPD"/>
    <property type="match status" value="1"/>
</dbReference>
<dbReference type="Proteomes" id="UP000237798">
    <property type="component" value="Unassembled WGS sequence"/>
</dbReference>
<evidence type="ECO:0000256" key="5">
    <source>
        <dbReference type="ARBA" id="ARBA00023204"/>
    </source>
</evidence>
<keyword evidence="5" id="KW-0234">DNA repair</keyword>
<dbReference type="SUPFAM" id="SSF55945">
    <property type="entry name" value="TATA-box binding protein-like"/>
    <property type="match status" value="1"/>
</dbReference>
<dbReference type="GO" id="GO:0003684">
    <property type="term" value="F:damaged DNA binding"/>
    <property type="evidence" value="ECO:0007669"/>
    <property type="project" value="InterPro"/>
</dbReference>
<evidence type="ECO:0000256" key="4">
    <source>
        <dbReference type="ARBA" id="ARBA00022801"/>
    </source>
</evidence>
<dbReference type="RefSeq" id="WP_106007628.1">
    <property type="nucleotide sequence ID" value="NZ_PVXP01000001.1"/>
</dbReference>
<accession>A0A2T0BSR7</accession>
<keyword evidence="6" id="KW-0456">Lyase</keyword>
<dbReference type="EMBL" id="PVXP01000001">
    <property type="protein sequence ID" value="PRR86936.1"/>
    <property type="molecule type" value="Genomic_DNA"/>
</dbReference>
<evidence type="ECO:0000256" key="9">
    <source>
        <dbReference type="ARBA" id="ARBA00044632"/>
    </source>
</evidence>
<keyword evidence="3" id="KW-0227">DNA damage</keyword>
<dbReference type="InterPro" id="IPR052054">
    <property type="entry name" value="Oxidative_DNA_repair_enzyme"/>
</dbReference>
<evidence type="ECO:0000256" key="1">
    <source>
        <dbReference type="ARBA" id="ARBA00010679"/>
    </source>
</evidence>
<dbReference type="PANTHER" id="PTHR10242:SF2">
    <property type="entry name" value="N-GLYCOSYLASE_DNA LYASE"/>
    <property type="match status" value="1"/>
</dbReference>
<dbReference type="OrthoDB" id="9798522at2"/>
<dbReference type="PANTHER" id="PTHR10242">
    <property type="entry name" value="8-OXOGUANINE DNA GLYCOSYLASE"/>
    <property type="match status" value="1"/>
</dbReference>
<keyword evidence="12" id="KW-1185">Reference proteome</keyword>
<protein>
    <recommendedName>
        <fullName evidence="2">DNA-(apurinic or apyrimidinic site) lyase</fullName>
        <ecNumber evidence="2">4.2.99.18</ecNumber>
    </recommendedName>
</protein>
<feature type="domain" description="HhH-GPD" evidence="10">
    <location>
        <begin position="124"/>
        <end position="296"/>
    </location>
</feature>
<organism evidence="11 12">
    <name type="scientific">Clostridium luticellarii</name>
    <dbReference type="NCBI Taxonomy" id="1691940"/>
    <lineage>
        <taxon>Bacteria</taxon>
        <taxon>Bacillati</taxon>
        <taxon>Bacillota</taxon>
        <taxon>Clostridia</taxon>
        <taxon>Eubacteriales</taxon>
        <taxon>Clostridiaceae</taxon>
        <taxon>Clostridium</taxon>
    </lineage>
</organism>
<name>A0A2T0BSR7_9CLOT</name>
<sequence length="302" mass="35716">MDFNYVEDFEDGIVIKDVRNFELPHIFDCGQCFRWNREENGNYIGVAFGKVIEVQKRNKDILLYNVSREDFKDIWVDYFDLYRDYDEIKSLLGKDPILKKAVDFGKGIRLLKQDPFELIVSFIISANNRIPMIKKAIRNISQKWGDSIKYRGKIYYSFPKIENLKNATMEELAACGTGFRNKYIVNTVQNIYYKGTKNRQDYDESYDIDWIKMQEDQVCHEKLQKFMGIGPKVADCIMLFSMQKYSAFPVDVWVKRAMNHFYLAPDVSLKKIRNFGINKFGQLSGFAQQYLFYYARENNIKI</sequence>
<dbReference type="AlphaFoldDB" id="A0A2T0BSR7"/>